<feature type="transmembrane region" description="Helical" evidence="2">
    <location>
        <begin position="116"/>
        <end position="137"/>
    </location>
</feature>
<feature type="transmembrane region" description="Helical" evidence="2">
    <location>
        <begin position="79"/>
        <end position="104"/>
    </location>
</feature>
<accession>A0A1J5R9H1</accession>
<evidence type="ECO:0000256" key="1">
    <source>
        <dbReference type="SAM" id="MobiDB-lite"/>
    </source>
</evidence>
<organism evidence="4">
    <name type="scientific">mine drainage metagenome</name>
    <dbReference type="NCBI Taxonomy" id="410659"/>
    <lineage>
        <taxon>unclassified sequences</taxon>
        <taxon>metagenomes</taxon>
        <taxon>ecological metagenomes</taxon>
    </lineage>
</organism>
<keyword evidence="2" id="KW-0812">Transmembrane</keyword>
<gene>
    <name evidence="4" type="ORF">GALL_253570</name>
</gene>
<sequence>MSIKVDEADPPASAESVRRRVGASPEVEAGLRAVRGARKIRPRPREVLVGIPLTVRRTWADAARLLAAVQRALRPVRRVLAPVLAVVGPAGWLVLAVALGGAWAGRRLGWLEGWTVATTAGLLLLVAVGFVLGRSAYAVRLDLGQQRVVVGTRATGELIVRNAGARAMLPARVELPVGLGLATFRLPRLAKGAEHEEMFVVPTRRRGLIVVGPVSSVRGDPLGLLRRQVRWTEPMDLYVHPQTISLDGASAGFLRDIEGLPTQDLSSNDIAFHALRDYVAGDDRRSIHWRTTARTGRLVVRQFEETRRSHLVVGLSSFAGDYADPDELELAISVAGSIGLQAVREEKQLSVLTSRGRLRAATAIRFLDGLCLVEADEKDPGLVTVGRSIGAEVPDASAVILVAGTTAGAETLLAASIRLPVSALNVAIRCAPGEQVSRKVLGGLVILTIGALEQLPQIMRRVAA</sequence>
<proteinExistence type="predicted"/>
<keyword evidence="2" id="KW-1133">Transmembrane helix</keyword>
<protein>
    <recommendedName>
        <fullName evidence="3">DUF58 domain-containing protein</fullName>
    </recommendedName>
</protein>
<evidence type="ECO:0000256" key="2">
    <source>
        <dbReference type="SAM" id="Phobius"/>
    </source>
</evidence>
<dbReference type="Pfam" id="PF01882">
    <property type="entry name" value="DUF58"/>
    <property type="match status" value="1"/>
</dbReference>
<dbReference type="EMBL" id="MLJW01000225">
    <property type="protein sequence ID" value="OIQ92686.1"/>
    <property type="molecule type" value="Genomic_DNA"/>
</dbReference>
<feature type="domain" description="DUF58" evidence="3">
    <location>
        <begin position="275"/>
        <end position="356"/>
    </location>
</feature>
<feature type="region of interest" description="Disordered" evidence="1">
    <location>
        <begin position="1"/>
        <end position="21"/>
    </location>
</feature>
<evidence type="ECO:0000259" key="3">
    <source>
        <dbReference type="Pfam" id="PF01882"/>
    </source>
</evidence>
<keyword evidence="2" id="KW-0472">Membrane</keyword>
<dbReference type="InterPro" id="IPR002881">
    <property type="entry name" value="DUF58"/>
</dbReference>
<reference evidence="4" key="1">
    <citation type="submission" date="2016-10" db="EMBL/GenBank/DDBJ databases">
        <title>Sequence of Gallionella enrichment culture.</title>
        <authorList>
            <person name="Poehlein A."/>
            <person name="Muehling M."/>
            <person name="Daniel R."/>
        </authorList>
    </citation>
    <scope>NUCLEOTIDE SEQUENCE</scope>
</reference>
<dbReference type="PANTHER" id="PTHR34351:SF1">
    <property type="entry name" value="SLR1927 PROTEIN"/>
    <property type="match status" value="1"/>
</dbReference>
<comment type="caution">
    <text evidence="4">The sequence shown here is derived from an EMBL/GenBank/DDBJ whole genome shotgun (WGS) entry which is preliminary data.</text>
</comment>
<name>A0A1J5R9H1_9ZZZZ</name>
<dbReference type="PANTHER" id="PTHR34351">
    <property type="entry name" value="SLR1927 PROTEIN-RELATED"/>
    <property type="match status" value="1"/>
</dbReference>
<evidence type="ECO:0000313" key="4">
    <source>
        <dbReference type="EMBL" id="OIQ92686.1"/>
    </source>
</evidence>
<dbReference type="AlphaFoldDB" id="A0A1J5R9H1"/>